<dbReference type="PANTHER" id="PTHR30026">
    <property type="entry name" value="OUTER MEMBRANE PROTEIN TOLC"/>
    <property type="match status" value="1"/>
</dbReference>
<gene>
    <name evidence="10" type="ORF">C1O66_07000</name>
</gene>
<dbReference type="SUPFAM" id="SSF56954">
    <property type="entry name" value="Outer membrane efflux proteins (OEP)"/>
    <property type="match status" value="1"/>
</dbReference>
<dbReference type="PANTHER" id="PTHR30026:SF20">
    <property type="entry name" value="OUTER MEMBRANE PROTEIN TOLC"/>
    <property type="match status" value="1"/>
</dbReference>
<sequence length="448" mass="47421">MSTTMNLTHFSWRQLAAAALLSLAAAAAAQAQSSQDLLQVYAQARTADPRLAQAQALRGVQQESAAQARAALLPQWNLELAASRQPGGAHQQQLSSRISQALFDLSRLREWDAESRLLSAEDAQLQAAEQALCARVASAYFGVLSAQAALRNAQANEAAFAAQVGQAQKRFEAGLSAAVDVEQARTYHQLSRGSSLQAQEALEDARAALAEITGQAPADLQGLSPALQAQPPQPASREAWVEQALRQNPALRAEALRLQASEDRMAASRAAHLPSLSLGLDSQRLQGAAVPAALAGRNEHTVALRLNIPLLAGGATQAQSRRAVHQRDAQREQLEQARRALQRETQAQYQAVLLSAQLLESTAAAVQAANEALAATRAGQALGTRSMTDLLLAIQSQTAAQGAHEQARHRHVLATVLLQQAAGQLNEASLAQVNQLLQPRAGAAEGSP</sequence>
<dbReference type="AlphaFoldDB" id="A0A2N8KV27"/>
<dbReference type="GO" id="GO:0015288">
    <property type="term" value="F:porin activity"/>
    <property type="evidence" value="ECO:0007669"/>
    <property type="project" value="TreeGrafter"/>
</dbReference>
<keyword evidence="4" id="KW-1134">Transmembrane beta strand</keyword>
<dbReference type="RefSeq" id="WP_102767222.1">
    <property type="nucleotide sequence ID" value="NZ_POSP01000003.1"/>
</dbReference>
<dbReference type="Gene3D" id="1.20.1600.10">
    <property type="entry name" value="Outer membrane efflux proteins (OEP)"/>
    <property type="match status" value="1"/>
</dbReference>
<organism evidence="10 11">
    <name type="scientific">Kinneretia aquatilis</name>
    <dbReference type="NCBI Taxonomy" id="2070761"/>
    <lineage>
        <taxon>Bacteria</taxon>
        <taxon>Pseudomonadati</taxon>
        <taxon>Pseudomonadota</taxon>
        <taxon>Betaproteobacteria</taxon>
        <taxon>Burkholderiales</taxon>
        <taxon>Sphaerotilaceae</taxon>
        <taxon>Roseateles</taxon>
    </lineage>
</organism>
<dbReference type="GO" id="GO:1990281">
    <property type="term" value="C:efflux pump complex"/>
    <property type="evidence" value="ECO:0007669"/>
    <property type="project" value="TreeGrafter"/>
</dbReference>
<feature type="chain" id="PRO_5015002916" evidence="9">
    <location>
        <begin position="32"/>
        <end position="448"/>
    </location>
</feature>
<accession>A0A2N8KV27</accession>
<reference evidence="10 11" key="1">
    <citation type="submission" date="2018-01" db="EMBL/GenBank/DDBJ databases">
        <title>Draft genome sequence of Paucibacter aquatile CR182 isolated from freshwater of the Nakdong River.</title>
        <authorList>
            <person name="Choi A."/>
            <person name="Chung E.J."/>
        </authorList>
    </citation>
    <scope>NUCLEOTIDE SEQUENCE [LARGE SCALE GENOMIC DNA]</scope>
    <source>
        <strain evidence="10 11">CR182</strain>
    </source>
</reference>
<dbReference type="GO" id="GO:0009279">
    <property type="term" value="C:cell outer membrane"/>
    <property type="evidence" value="ECO:0007669"/>
    <property type="project" value="UniProtKB-SubCell"/>
</dbReference>
<dbReference type="EMBL" id="POSP01000003">
    <property type="protein sequence ID" value="PND37303.1"/>
    <property type="molecule type" value="Genomic_DNA"/>
</dbReference>
<dbReference type="InterPro" id="IPR051906">
    <property type="entry name" value="TolC-like"/>
</dbReference>
<keyword evidence="3" id="KW-0813">Transport</keyword>
<dbReference type="Pfam" id="PF02321">
    <property type="entry name" value="OEP"/>
    <property type="match status" value="2"/>
</dbReference>
<proteinExistence type="inferred from homology"/>
<dbReference type="Proteomes" id="UP000235916">
    <property type="component" value="Unassembled WGS sequence"/>
</dbReference>
<dbReference type="NCBIfam" id="TIGR01844">
    <property type="entry name" value="type_I_sec_TolC"/>
    <property type="match status" value="1"/>
</dbReference>
<comment type="caution">
    <text evidence="10">The sequence shown here is derived from an EMBL/GenBank/DDBJ whole genome shotgun (WGS) entry which is preliminary data.</text>
</comment>
<evidence type="ECO:0000256" key="7">
    <source>
        <dbReference type="ARBA" id="ARBA00023237"/>
    </source>
</evidence>
<dbReference type="InterPro" id="IPR003423">
    <property type="entry name" value="OMP_efflux"/>
</dbReference>
<dbReference type="InterPro" id="IPR010130">
    <property type="entry name" value="T1SS_OMP_TolC"/>
</dbReference>
<keyword evidence="6" id="KW-0472">Membrane</keyword>
<evidence type="ECO:0000256" key="2">
    <source>
        <dbReference type="ARBA" id="ARBA00007613"/>
    </source>
</evidence>
<evidence type="ECO:0000256" key="9">
    <source>
        <dbReference type="SAM" id="SignalP"/>
    </source>
</evidence>
<evidence type="ECO:0000256" key="1">
    <source>
        <dbReference type="ARBA" id="ARBA00004442"/>
    </source>
</evidence>
<keyword evidence="5" id="KW-0812">Transmembrane</keyword>
<comment type="subcellular location">
    <subcellularLocation>
        <location evidence="1">Cell outer membrane</location>
    </subcellularLocation>
</comment>
<keyword evidence="11" id="KW-1185">Reference proteome</keyword>
<evidence type="ECO:0000313" key="11">
    <source>
        <dbReference type="Proteomes" id="UP000235916"/>
    </source>
</evidence>
<keyword evidence="8" id="KW-0175">Coiled coil</keyword>
<evidence type="ECO:0000256" key="8">
    <source>
        <dbReference type="SAM" id="Coils"/>
    </source>
</evidence>
<evidence type="ECO:0000256" key="3">
    <source>
        <dbReference type="ARBA" id="ARBA00022448"/>
    </source>
</evidence>
<comment type="similarity">
    <text evidence="2">Belongs to the outer membrane factor (OMF) (TC 1.B.17) family.</text>
</comment>
<evidence type="ECO:0000256" key="5">
    <source>
        <dbReference type="ARBA" id="ARBA00022692"/>
    </source>
</evidence>
<name>A0A2N8KV27_9BURK</name>
<feature type="coiled-coil region" evidence="8">
    <location>
        <begin position="320"/>
        <end position="351"/>
    </location>
</feature>
<evidence type="ECO:0000256" key="6">
    <source>
        <dbReference type="ARBA" id="ARBA00023136"/>
    </source>
</evidence>
<protein>
    <submittedName>
        <fullName evidence="10">Type I secretion protein TolC</fullName>
    </submittedName>
</protein>
<keyword evidence="9" id="KW-0732">Signal</keyword>
<feature type="signal peptide" evidence="9">
    <location>
        <begin position="1"/>
        <end position="31"/>
    </location>
</feature>
<dbReference type="OrthoDB" id="9813458at2"/>
<evidence type="ECO:0000313" key="10">
    <source>
        <dbReference type="EMBL" id="PND37303.1"/>
    </source>
</evidence>
<evidence type="ECO:0000256" key="4">
    <source>
        <dbReference type="ARBA" id="ARBA00022452"/>
    </source>
</evidence>
<dbReference type="GO" id="GO:0015562">
    <property type="term" value="F:efflux transmembrane transporter activity"/>
    <property type="evidence" value="ECO:0007669"/>
    <property type="project" value="InterPro"/>
</dbReference>
<keyword evidence="7" id="KW-0998">Cell outer membrane</keyword>